<gene>
    <name evidence="1" type="ORF">SAMN04488056_105245</name>
</gene>
<dbReference type="EMBL" id="FOVR01000005">
    <property type="protein sequence ID" value="SFO40729.1"/>
    <property type="molecule type" value="Genomic_DNA"/>
</dbReference>
<organism evidence="1 2">
    <name type="scientific">Cohaesibacter marisflavi</name>
    <dbReference type="NCBI Taxonomy" id="655353"/>
    <lineage>
        <taxon>Bacteria</taxon>
        <taxon>Pseudomonadati</taxon>
        <taxon>Pseudomonadota</taxon>
        <taxon>Alphaproteobacteria</taxon>
        <taxon>Hyphomicrobiales</taxon>
        <taxon>Cohaesibacteraceae</taxon>
    </lineage>
</organism>
<evidence type="ECO:0000313" key="1">
    <source>
        <dbReference type="EMBL" id="SFO40729.1"/>
    </source>
</evidence>
<accession>A0A1I5GXP0</accession>
<sequence length="46" mass="5133">MGMIVARAFKVRVDDFSCMDVTVYCSEEFSITVPKLAIHHACLSPN</sequence>
<dbReference type="Proteomes" id="UP000199236">
    <property type="component" value="Unassembled WGS sequence"/>
</dbReference>
<name>A0A1I5GXP0_9HYPH</name>
<evidence type="ECO:0000313" key="2">
    <source>
        <dbReference type="Proteomes" id="UP000199236"/>
    </source>
</evidence>
<protein>
    <submittedName>
        <fullName evidence="1">Uncharacterized protein</fullName>
    </submittedName>
</protein>
<keyword evidence="2" id="KW-1185">Reference proteome</keyword>
<dbReference type="AlphaFoldDB" id="A0A1I5GXP0"/>
<reference evidence="1 2" key="1">
    <citation type="submission" date="2016-10" db="EMBL/GenBank/DDBJ databases">
        <authorList>
            <person name="de Groot N.N."/>
        </authorList>
    </citation>
    <scope>NUCLEOTIDE SEQUENCE [LARGE SCALE GENOMIC DNA]</scope>
    <source>
        <strain evidence="1 2">CGMCC 1.9157</strain>
    </source>
</reference>
<proteinExistence type="predicted"/>